<evidence type="ECO:0000256" key="6">
    <source>
        <dbReference type="ARBA" id="ARBA00022882"/>
    </source>
</evidence>
<keyword evidence="9" id="KW-0406">Ion transport</keyword>
<keyword evidence="7" id="KW-0630">Potassium</keyword>
<protein>
    <submittedName>
        <fullName evidence="16">Potassium channel subfamily U member 1</fullName>
    </submittedName>
</protein>
<keyword evidence="11 16" id="KW-0407">Ion channel</keyword>
<keyword evidence="2" id="KW-0813">Transport</keyword>
<dbReference type="FunFam" id="3.40.50.720:FF:000403">
    <property type="entry name" value="Potassium calcium-activated channel subfamily U member 1"/>
    <property type="match status" value="1"/>
</dbReference>
<dbReference type="GO" id="GO:0005267">
    <property type="term" value="F:potassium channel activity"/>
    <property type="evidence" value="ECO:0007669"/>
    <property type="project" value="UniProtKB-KW"/>
</dbReference>
<gene>
    <name evidence="16" type="primary">KCNU1</name>
</gene>
<evidence type="ECO:0000256" key="7">
    <source>
        <dbReference type="ARBA" id="ARBA00022958"/>
    </source>
</evidence>
<accession>A0A8B7T2Y9</accession>
<dbReference type="GO" id="GO:0034702">
    <property type="term" value="C:monoatomic ion channel complex"/>
    <property type="evidence" value="ECO:0007669"/>
    <property type="project" value="UniProtKB-KW"/>
</dbReference>
<dbReference type="Pfam" id="PF22614">
    <property type="entry name" value="Slo-like_RCK"/>
    <property type="match status" value="2"/>
</dbReference>
<dbReference type="Pfam" id="PF03493">
    <property type="entry name" value="BK_channel_a"/>
    <property type="match status" value="1"/>
</dbReference>
<keyword evidence="15" id="KW-1185">Reference proteome</keyword>
<dbReference type="GeneID" id="109393575"/>
<dbReference type="CTD" id="157855"/>
<dbReference type="SUPFAM" id="SSF81324">
    <property type="entry name" value="Voltage-gated potassium channels"/>
    <property type="match status" value="1"/>
</dbReference>
<dbReference type="Proteomes" id="UP000694851">
    <property type="component" value="Unplaced"/>
</dbReference>
<evidence type="ECO:0000256" key="5">
    <source>
        <dbReference type="ARBA" id="ARBA00022826"/>
    </source>
</evidence>
<dbReference type="InterPro" id="IPR003148">
    <property type="entry name" value="RCK_N"/>
</dbReference>
<keyword evidence="8 13" id="KW-1133">Transmembrane helix</keyword>
<evidence type="ECO:0000256" key="12">
    <source>
        <dbReference type="SAM" id="MobiDB-lite"/>
    </source>
</evidence>
<feature type="transmembrane region" description="Helical" evidence="13">
    <location>
        <begin position="156"/>
        <end position="173"/>
    </location>
</feature>
<dbReference type="Gene3D" id="3.40.50.720">
    <property type="entry name" value="NAD(P)-binding Rossmann-like Domain"/>
    <property type="match status" value="1"/>
</dbReference>
<evidence type="ECO:0000256" key="1">
    <source>
        <dbReference type="ARBA" id="ARBA00004141"/>
    </source>
</evidence>
<dbReference type="OrthoDB" id="10035564at2759"/>
<reference evidence="16" key="1">
    <citation type="submission" date="2025-08" db="UniProtKB">
        <authorList>
            <consortium name="RefSeq"/>
        </authorList>
    </citation>
    <scope>IDENTIFICATION</scope>
    <source>
        <tissue evidence="16">Muscle</tissue>
    </source>
</reference>
<dbReference type="InterPro" id="IPR047871">
    <property type="entry name" value="K_chnl_Slo-like"/>
</dbReference>
<keyword evidence="10 13" id="KW-0472">Membrane</keyword>
<dbReference type="PANTHER" id="PTHR10027">
    <property type="entry name" value="CALCIUM-ACTIVATED POTASSIUM CHANNEL ALPHA CHAIN"/>
    <property type="match status" value="1"/>
</dbReference>
<keyword evidence="5" id="KW-0631">Potassium channel</keyword>
<keyword evidence="3" id="KW-0633">Potassium transport</keyword>
<dbReference type="InterPro" id="IPR027359">
    <property type="entry name" value="Volt_channel_dom_sf"/>
</dbReference>
<evidence type="ECO:0000256" key="13">
    <source>
        <dbReference type="SAM" id="Phobius"/>
    </source>
</evidence>
<evidence type="ECO:0000256" key="3">
    <source>
        <dbReference type="ARBA" id="ARBA00022538"/>
    </source>
</evidence>
<dbReference type="RefSeq" id="XP_019518503.1">
    <property type="nucleotide sequence ID" value="XM_019662958.1"/>
</dbReference>
<evidence type="ECO:0000256" key="8">
    <source>
        <dbReference type="ARBA" id="ARBA00022989"/>
    </source>
</evidence>
<dbReference type="PANTHER" id="PTHR10027:SF23">
    <property type="entry name" value="POTASSIUM CHANNEL SUBFAMILY U MEMBER 1"/>
    <property type="match status" value="1"/>
</dbReference>
<evidence type="ECO:0000256" key="2">
    <source>
        <dbReference type="ARBA" id="ARBA00022448"/>
    </source>
</evidence>
<keyword evidence="6" id="KW-0851">Voltage-gated channel</keyword>
<dbReference type="Gene3D" id="1.20.120.350">
    <property type="entry name" value="Voltage-gated potassium channels. Chain C"/>
    <property type="match status" value="1"/>
</dbReference>
<organism evidence="15 16">
    <name type="scientific">Hipposideros armiger</name>
    <name type="common">Great Himalayan leaf-nosed bat</name>
    <dbReference type="NCBI Taxonomy" id="186990"/>
    <lineage>
        <taxon>Eukaryota</taxon>
        <taxon>Metazoa</taxon>
        <taxon>Chordata</taxon>
        <taxon>Craniata</taxon>
        <taxon>Vertebrata</taxon>
        <taxon>Euteleostomi</taxon>
        <taxon>Mammalia</taxon>
        <taxon>Eutheria</taxon>
        <taxon>Laurasiatheria</taxon>
        <taxon>Chiroptera</taxon>
        <taxon>Yinpterochiroptera</taxon>
        <taxon>Rhinolophoidea</taxon>
        <taxon>Hipposideridae</taxon>
        <taxon>Hipposideros</taxon>
    </lineage>
</organism>
<dbReference type="AlphaFoldDB" id="A0A8B7T2Y9"/>
<evidence type="ECO:0000259" key="14">
    <source>
        <dbReference type="PROSITE" id="PS51201"/>
    </source>
</evidence>
<evidence type="ECO:0000313" key="15">
    <source>
        <dbReference type="Proteomes" id="UP000694851"/>
    </source>
</evidence>
<feature type="domain" description="RCK N-terminal" evidence="14">
    <location>
        <begin position="666"/>
        <end position="836"/>
    </location>
</feature>
<dbReference type="InterPro" id="IPR003929">
    <property type="entry name" value="K_chnl_BK_asu"/>
</dbReference>
<dbReference type="PRINTS" id="PR01449">
    <property type="entry name" value="BKCHANNELA"/>
</dbReference>
<dbReference type="Pfam" id="PF21014">
    <property type="entry name" value="Slowpoke_C"/>
    <property type="match status" value="1"/>
</dbReference>
<feature type="transmembrane region" description="Helical" evidence="13">
    <location>
        <begin position="25"/>
        <end position="49"/>
    </location>
</feature>
<keyword evidence="4 13" id="KW-0812">Transmembrane</keyword>
<feature type="region of interest" description="Disordered" evidence="12">
    <location>
        <begin position="1054"/>
        <end position="1091"/>
    </location>
</feature>
<dbReference type="PROSITE" id="PS51201">
    <property type="entry name" value="RCK_N"/>
    <property type="match status" value="1"/>
</dbReference>
<sequence>MFPSKSHNDNGEGLVKTSCTTEVQAAFILSSFVTFFSGLLILFIFRLTWRAIKKWQNIKGTGFLLKLILSKITINKHFKSLHLHGVFRDRIEMLLSAQTFVGQVLLSPFNCFVGLRFLRALRLLELPQILQILRAIKTSPVGSCSSYQDKTIPIDLLFNAFFSFYFGLRFLAANDKIKFWLEMNSIVDIFTIPPTFISYYLKSNWLGEMRYLCCSGMCQNPTALCLSSSSNSVKFSKLLAIVLSTWFTAAGFIHLSVLPRASGPIPRQPGVSVFRTLAAPPGLAQPGNLRTALRMPSDRSYHACADFTLASHVGWPNLASFFRVPPSLELETIFKCYMAYTTFVSGSALKWEDLRRVAVRTSSFIFFSPCSYSKLLCMWHITDKHLCCLCRVLSIKNYNPNTRVIIQILQSHNKVFLPKIPNWSWTTGDNIICFAELKLGFIAQGCLVPGLCTFLTSLFVEENKKVCLKQPWQKDFLSCLKNKLLTQRLSDDFAGMTFPEVSRLCFVKMHLMLIAIEHKSVLPGYCGLVLNPPAEVKLHKNTLGFFIAESAKEVRRAFFYCATCHSDVYTPELIGKCNCKSKSHRHFPGTIIVKKSSTKEFYNTAMTDFLSVERPSIISNLSFVTRPFLYEDSDCLDSSGMFHWCRTTPLEKVILKRTDRSKHEFRNHVVACIFGDAQSTLMGLRNFVMPLRASNYTRQELKDIVFIGSLDYLKREWRFLRNFPQIYILPGSALYSGDLHAVNIEECSMCAVLSSPSKSSGSQTLIDTETIMTTLNIGSLRISSSFKPCPSISDEPIYTGGCSGKSKYRRIPILTELKNPSNIHFIEQLGGMEGRLPGTSLHLSTSFATGAVFSGSFLDSLLATAFYNYHVLELVQMLVTGGTSFQMEQHGVNDCYAAVMSERKRCKLGLLSLKQTILSDIQPRQTFGQIFCGSLDNFGILCLGLYRMIDEEEHNPEHKRFVITRPTNEFKLLPSDLVFCAIPFNSSCNKKDVTLYEGPYEIINVTPLTSEAPTDINHPPTVEQKTTQPLNTSIYSLEPKTVLVSDSKQAILTQNGKPLPQTHLGETRKENGKANMKNTIGDNTSAYPKSH</sequence>
<dbReference type="KEGG" id="hai:109393575"/>
<evidence type="ECO:0000256" key="10">
    <source>
        <dbReference type="ARBA" id="ARBA00023136"/>
    </source>
</evidence>
<comment type="subcellular location">
    <subcellularLocation>
        <location evidence="1">Membrane</location>
        <topology evidence="1">Multi-pass membrane protein</topology>
    </subcellularLocation>
</comment>
<name>A0A8B7T2Y9_HIPAR</name>
<evidence type="ECO:0000256" key="4">
    <source>
        <dbReference type="ARBA" id="ARBA00022692"/>
    </source>
</evidence>
<evidence type="ECO:0000256" key="9">
    <source>
        <dbReference type="ARBA" id="ARBA00023065"/>
    </source>
</evidence>
<evidence type="ECO:0000313" key="16">
    <source>
        <dbReference type="RefSeq" id="XP_019518503.1"/>
    </source>
</evidence>
<feature type="compositionally biased region" description="Polar residues" evidence="12">
    <location>
        <begin position="1076"/>
        <end position="1091"/>
    </location>
</feature>
<evidence type="ECO:0000256" key="11">
    <source>
        <dbReference type="ARBA" id="ARBA00023303"/>
    </source>
</evidence>
<dbReference type="InterPro" id="IPR048735">
    <property type="entry name" value="Slowpoke-like_C"/>
</dbReference>
<proteinExistence type="predicted"/>